<accession>W7TB41</accession>
<dbReference type="EMBL" id="AZIL01002837">
    <property type="protein sequence ID" value="EWM20738.1"/>
    <property type="molecule type" value="Genomic_DNA"/>
</dbReference>
<keyword evidence="2" id="KW-1185">Reference proteome</keyword>
<evidence type="ECO:0000313" key="1">
    <source>
        <dbReference type="EMBL" id="EWM20738.1"/>
    </source>
</evidence>
<gene>
    <name evidence="1" type="ORF">Naga_101106g1</name>
</gene>
<protein>
    <submittedName>
        <fullName evidence="1">Uncharacterized protein</fullName>
    </submittedName>
</protein>
<organism evidence="1 2">
    <name type="scientific">Nannochloropsis gaditana</name>
    <dbReference type="NCBI Taxonomy" id="72520"/>
    <lineage>
        <taxon>Eukaryota</taxon>
        <taxon>Sar</taxon>
        <taxon>Stramenopiles</taxon>
        <taxon>Ochrophyta</taxon>
        <taxon>Eustigmatophyceae</taxon>
        <taxon>Eustigmatales</taxon>
        <taxon>Monodopsidaceae</taxon>
        <taxon>Nannochloropsis</taxon>
    </lineage>
</organism>
<name>W7TB41_9STRA</name>
<dbReference type="Proteomes" id="UP000019335">
    <property type="component" value="Unassembled WGS sequence"/>
</dbReference>
<sequence length="107" mass="11149">MDHPRMASKTGLSSGTASSLGVFEVPSKTYGALDDGLVGQGAKGERRYGEKEGGVPTFRRAYSLNAIGGSDWQLGRHENLVAVCLLIVALLCLGGRGGREGGREGGR</sequence>
<comment type="caution">
    <text evidence="1">The sequence shown here is derived from an EMBL/GenBank/DDBJ whole genome shotgun (WGS) entry which is preliminary data.</text>
</comment>
<dbReference type="AlphaFoldDB" id="W7TB41"/>
<proteinExistence type="predicted"/>
<reference evidence="1 2" key="1">
    <citation type="journal article" date="2014" name="Mol. Plant">
        <title>Chromosome Scale Genome Assembly and Transcriptome Profiling of Nannochloropsis gaditana in Nitrogen Depletion.</title>
        <authorList>
            <person name="Corteggiani Carpinelli E."/>
            <person name="Telatin A."/>
            <person name="Vitulo N."/>
            <person name="Forcato C."/>
            <person name="D'Angelo M."/>
            <person name="Schiavon R."/>
            <person name="Vezzi A."/>
            <person name="Giacometti G.M."/>
            <person name="Morosinotto T."/>
            <person name="Valle G."/>
        </authorList>
    </citation>
    <scope>NUCLEOTIDE SEQUENCE [LARGE SCALE GENOMIC DNA]</scope>
    <source>
        <strain evidence="1 2">B-31</strain>
    </source>
</reference>
<evidence type="ECO:0000313" key="2">
    <source>
        <dbReference type="Proteomes" id="UP000019335"/>
    </source>
</evidence>
<feature type="non-terminal residue" evidence="1">
    <location>
        <position position="107"/>
    </location>
</feature>